<dbReference type="EMBL" id="JACXXP010000025">
    <property type="protein sequence ID" value="MBD3906141.1"/>
    <property type="molecule type" value="Genomic_DNA"/>
</dbReference>
<comment type="caution">
    <text evidence="2">The sequence shown here is derived from an EMBL/GenBank/DDBJ whole genome shotgun (WGS) entry which is preliminary data.</text>
</comment>
<reference evidence="1" key="3">
    <citation type="submission" date="2024-05" db="EMBL/GenBank/DDBJ databases">
        <title>Description of novel Chryseobacterium sp. strain C-2.</title>
        <authorList>
            <person name="Saticioglu I.B."/>
        </authorList>
    </citation>
    <scope>NUCLEOTIDE SEQUENCE</scope>
    <source>
        <strain evidence="1">C-2</strain>
    </source>
</reference>
<dbReference type="Proteomes" id="UP000603715">
    <property type="component" value="Unassembled WGS sequence"/>
</dbReference>
<dbReference type="NCBIfam" id="NF047798">
    <property type="entry name" value="leader_Chryseo"/>
    <property type="match status" value="1"/>
</dbReference>
<keyword evidence="3" id="KW-1185">Reference proteome</keyword>
<dbReference type="AlphaFoldDB" id="A0A9Q3YSD3"/>
<name>A0A9Q3YSD3_9FLAO</name>
<evidence type="ECO:0000313" key="4">
    <source>
        <dbReference type="Proteomes" id="UP001107960"/>
    </source>
</evidence>
<evidence type="ECO:0000313" key="2">
    <source>
        <dbReference type="EMBL" id="MCC9033697.1"/>
    </source>
</evidence>
<dbReference type="RefSeq" id="WP_191180563.1">
    <property type="nucleotide sequence ID" value="NZ_JACXXP010000025.1"/>
</dbReference>
<accession>A0A9Q3YSD3</accession>
<evidence type="ECO:0000313" key="1">
    <source>
        <dbReference type="EMBL" id="MBD3906141.1"/>
    </source>
</evidence>
<organism evidence="2 4">
    <name type="scientific">Chryseobacterium muglaense</name>
    <dbReference type="NCBI Taxonomy" id="2893752"/>
    <lineage>
        <taxon>Bacteria</taxon>
        <taxon>Pseudomonadati</taxon>
        <taxon>Bacteroidota</taxon>
        <taxon>Flavobacteriia</taxon>
        <taxon>Flavobacteriales</taxon>
        <taxon>Weeksellaceae</taxon>
        <taxon>Chryseobacterium group</taxon>
        <taxon>Chryseobacterium</taxon>
    </lineage>
</organism>
<evidence type="ECO:0000313" key="3">
    <source>
        <dbReference type="Proteomes" id="UP000603715"/>
    </source>
</evidence>
<evidence type="ECO:0008006" key="5">
    <source>
        <dbReference type="Google" id="ProtNLM"/>
    </source>
</evidence>
<gene>
    <name evidence="1" type="ORF">IEW27_16265</name>
    <name evidence="2" type="ORF">LNP80_05410</name>
</gene>
<dbReference type="EMBL" id="JAJJML010000001">
    <property type="protein sequence ID" value="MCC9033697.1"/>
    <property type="molecule type" value="Genomic_DNA"/>
</dbReference>
<sequence length="59" mass="6536">MKNLKKLSRENLKTVQGGITLECAQGQAASVMCYKTNDECINDPNSGGLCIRYCNRSCY</sequence>
<dbReference type="Proteomes" id="UP001107960">
    <property type="component" value="Unassembled WGS sequence"/>
</dbReference>
<proteinExistence type="predicted"/>
<protein>
    <recommendedName>
        <fullName evidence="5">Bacteriocin-type signal sequence-containing protein</fullName>
    </recommendedName>
</protein>
<dbReference type="InterPro" id="IPR058074">
    <property type="entry name" value="Bacteriocin-like"/>
</dbReference>
<reference evidence="2" key="1">
    <citation type="submission" date="2021-11" db="EMBL/GenBank/DDBJ databases">
        <title>Description of novel Chryseobacterium species.</title>
        <authorList>
            <person name="Saticioglu I.B."/>
            <person name="Ay H."/>
            <person name="Altun S."/>
            <person name="Duman M."/>
        </authorList>
    </citation>
    <scope>NUCLEOTIDE SEQUENCE</scope>
    <source>
        <strain evidence="2">C-39</strain>
    </source>
</reference>
<reference evidence="3" key="2">
    <citation type="submission" date="2023-07" db="EMBL/GenBank/DDBJ databases">
        <title>Description of novel Chryseobacterium sp. strain C-2.</title>
        <authorList>
            <person name="Saticioglu I.B."/>
        </authorList>
    </citation>
    <scope>NUCLEOTIDE SEQUENCE [LARGE SCALE GENOMIC DNA]</scope>
    <source>
        <strain evidence="3">C-2</strain>
    </source>
</reference>